<evidence type="ECO:0000313" key="5">
    <source>
        <dbReference type="EMBL" id="VDN51773.1"/>
    </source>
</evidence>
<proteinExistence type="inferred from homology"/>
<evidence type="ECO:0000256" key="2">
    <source>
        <dbReference type="ARBA" id="ARBA00022525"/>
    </source>
</evidence>
<dbReference type="SUPFAM" id="SSF57501">
    <property type="entry name" value="Cystine-knot cytokines"/>
    <property type="match status" value="1"/>
</dbReference>
<keyword evidence="3" id="KW-0339">Growth factor</keyword>
<dbReference type="AlphaFoldDB" id="A0A0N4UIF3"/>
<reference evidence="8" key="1">
    <citation type="submission" date="2017-02" db="UniProtKB">
        <authorList>
            <consortium name="WormBaseParasite"/>
        </authorList>
    </citation>
    <scope>IDENTIFICATION</scope>
</reference>
<dbReference type="Proteomes" id="UP000038040">
    <property type="component" value="Unplaced"/>
</dbReference>
<dbReference type="InterPro" id="IPR029034">
    <property type="entry name" value="Cystine-knot_cytokine"/>
</dbReference>
<dbReference type="Pfam" id="PF00019">
    <property type="entry name" value="TGF_beta"/>
    <property type="match status" value="1"/>
</dbReference>
<comment type="similarity">
    <text evidence="3">Belongs to the TGF-beta family.</text>
</comment>
<reference evidence="5 7" key="2">
    <citation type="submission" date="2018-11" db="EMBL/GenBank/DDBJ databases">
        <authorList>
            <consortium name="Pathogen Informatics"/>
        </authorList>
    </citation>
    <scope>NUCLEOTIDE SEQUENCE [LARGE SCALE GENOMIC DNA]</scope>
</reference>
<protein>
    <submittedName>
        <fullName evidence="8">TGF_BETA_2 domain-containing protein</fullName>
    </submittedName>
</protein>
<dbReference type="STRING" id="318479.A0A0N4UIF3"/>
<dbReference type="PROSITE" id="PS51362">
    <property type="entry name" value="TGF_BETA_2"/>
    <property type="match status" value="1"/>
</dbReference>
<evidence type="ECO:0000313" key="7">
    <source>
        <dbReference type="Proteomes" id="UP000274756"/>
    </source>
</evidence>
<keyword evidence="7" id="KW-1185">Reference proteome</keyword>
<dbReference type="WBParaSite" id="DME_0000738401-mRNA-1">
    <property type="protein sequence ID" value="DME_0000738401-mRNA-1"/>
    <property type="gene ID" value="DME_0000738401"/>
</dbReference>
<evidence type="ECO:0000256" key="1">
    <source>
        <dbReference type="ARBA" id="ARBA00004613"/>
    </source>
</evidence>
<evidence type="ECO:0000259" key="4">
    <source>
        <dbReference type="PROSITE" id="PS51362"/>
    </source>
</evidence>
<comment type="subcellular location">
    <subcellularLocation>
        <location evidence="1">Secreted</location>
    </subcellularLocation>
</comment>
<name>A0A0N4UIF3_DRAME</name>
<dbReference type="InterPro" id="IPR001839">
    <property type="entry name" value="TGF-b_C"/>
</dbReference>
<dbReference type="GO" id="GO:0005576">
    <property type="term" value="C:extracellular region"/>
    <property type="evidence" value="ECO:0007669"/>
    <property type="project" value="UniProtKB-SubCell"/>
</dbReference>
<feature type="domain" description="TGF-beta family profile" evidence="4">
    <location>
        <begin position="39"/>
        <end position="162"/>
    </location>
</feature>
<gene>
    <name evidence="5" type="ORF">DME_LOCUS1746</name>
</gene>
<keyword evidence="2" id="KW-0964">Secreted</keyword>
<dbReference type="EMBL" id="UYYG01000030">
    <property type="protein sequence ID" value="VDN51773.1"/>
    <property type="molecule type" value="Genomic_DNA"/>
</dbReference>
<organism evidence="6 8">
    <name type="scientific">Dracunculus medinensis</name>
    <name type="common">Guinea worm</name>
    <dbReference type="NCBI Taxonomy" id="318479"/>
    <lineage>
        <taxon>Eukaryota</taxon>
        <taxon>Metazoa</taxon>
        <taxon>Ecdysozoa</taxon>
        <taxon>Nematoda</taxon>
        <taxon>Chromadorea</taxon>
        <taxon>Rhabditida</taxon>
        <taxon>Spirurina</taxon>
        <taxon>Dracunculoidea</taxon>
        <taxon>Dracunculidae</taxon>
        <taxon>Dracunculus</taxon>
    </lineage>
</organism>
<evidence type="ECO:0000313" key="6">
    <source>
        <dbReference type="Proteomes" id="UP000038040"/>
    </source>
</evidence>
<sequence>MEHLDRYHAKLYAAKLIASLDDNLMNFKSINFMPLSSSKTKRSNMDSKLNDCQDIIPVDREGQLLMNISYSNCCRRMIYLDFSNTQFSGWKNSHYSNVVKGYYCFGRCPYYGEQIFDSEPKKHIFYDEFMNAHSKKLGLSPCCAPLKFDPLMVTVKYGKFVH</sequence>
<dbReference type="Gene3D" id="2.10.90.10">
    <property type="entry name" value="Cystine-knot cytokines"/>
    <property type="match status" value="1"/>
</dbReference>
<dbReference type="GO" id="GO:0008083">
    <property type="term" value="F:growth factor activity"/>
    <property type="evidence" value="ECO:0007669"/>
    <property type="project" value="UniProtKB-KW"/>
</dbReference>
<evidence type="ECO:0000313" key="8">
    <source>
        <dbReference type="WBParaSite" id="DME_0000738401-mRNA-1"/>
    </source>
</evidence>
<evidence type="ECO:0000256" key="3">
    <source>
        <dbReference type="RuleBase" id="RU000354"/>
    </source>
</evidence>
<dbReference type="OrthoDB" id="6516235at2759"/>
<dbReference type="Proteomes" id="UP000274756">
    <property type="component" value="Unassembled WGS sequence"/>
</dbReference>
<accession>A0A0N4UIF3</accession>